<organism evidence="7 8">
    <name type="scientific">Pseudocohnilembus persalinus</name>
    <name type="common">Ciliate</name>
    <dbReference type="NCBI Taxonomy" id="266149"/>
    <lineage>
        <taxon>Eukaryota</taxon>
        <taxon>Sar</taxon>
        <taxon>Alveolata</taxon>
        <taxon>Ciliophora</taxon>
        <taxon>Intramacronucleata</taxon>
        <taxon>Oligohymenophorea</taxon>
        <taxon>Scuticociliatia</taxon>
        <taxon>Philasterida</taxon>
        <taxon>Pseudocohnilembidae</taxon>
        <taxon>Pseudocohnilembus</taxon>
    </lineage>
</organism>
<dbReference type="PANTHER" id="PTHR24349">
    <property type="entry name" value="SERINE/THREONINE-PROTEIN KINASE"/>
    <property type="match status" value="1"/>
</dbReference>
<accession>A0A0V0QRL1</accession>
<evidence type="ECO:0000259" key="6">
    <source>
        <dbReference type="PROSITE" id="PS50011"/>
    </source>
</evidence>
<dbReference type="SUPFAM" id="SSF56112">
    <property type="entry name" value="Protein kinase-like (PK-like)"/>
    <property type="match status" value="1"/>
</dbReference>
<reference evidence="7 8" key="1">
    <citation type="journal article" date="2015" name="Sci. Rep.">
        <title>Genome of the facultative scuticociliatosis pathogen Pseudocohnilembus persalinus provides insight into its virulence through horizontal gene transfer.</title>
        <authorList>
            <person name="Xiong J."/>
            <person name="Wang G."/>
            <person name="Cheng J."/>
            <person name="Tian M."/>
            <person name="Pan X."/>
            <person name="Warren A."/>
            <person name="Jiang C."/>
            <person name="Yuan D."/>
            <person name="Miao W."/>
        </authorList>
    </citation>
    <scope>NUCLEOTIDE SEQUENCE [LARGE SCALE GENOMIC DNA]</scope>
    <source>
        <strain evidence="7">36N120E</strain>
    </source>
</reference>
<keyword evidence="5" id="KW-0067">ATP-binding</keyword>
<dbReference type="Pfam" id="PF00069">
    <property type="entry name" value="Pkinase"/>
    <property type="match status" value="1"/>
</dbReference>
<comment type="caution">
    <text evidence="7">The sequence shown here is derived from an EMBL/GenBank/DDBJ whole genome shotgun (WGS) entry which is preliminary data.</text>
</comment>
<dbReference type="InParanoid" id="A0A0V0QRL1"/>
<dbReference type="AlphaFoldDB" id="A0A0V0QRL1"/>
<dbReference type="InterPro" id="IPR011009">
    <property type="entry name" value="Kinase-like_dom_sf"/>
</dbReference>
<evidence type="ECO:0000256" key="4">
    <source>
        <dbReference type="ARBA" id="ARBA00022777"/>
    </source>
</evidence>
<protein>
    <submittedName>
        <fullName evidence="7">Protein kinase-like domain</fullName>
    </submittedName>
</protein>
<evidence type="ECO:0000313" key="8">
    <source>
        <dbReference type="Proteomes" id="UP000054937"/>
    </source>
</evidence>
<keyword evidence="3" id="KW-0547">Nucleotide-binding</keyword>
<dbReference type="Gene3D" id="1.10.510.10">
    <property type="entry name" value="Transferase(Phosphotransferase) domain 1"/>
    <property type="match status" value="1"/>
</dbReference>
<sequence length="530" mass="62695">MEAQVNYIEDNLIVLQNKVTDDYEIEQHEKYKGVQGEIRFVKSKFNGKQRVLKILKKNVISSQAQELILRNVGLLQNQRNEIKQGLLRVYEFYEDQNFFYMIQQKCEGESLVDHILERAKKEQGKFYTEKLVANLIESILKIIEQGNKIGLIHGNMRLSSFIWGNHDEEQFEKNIMHPYIVDFGISMSMINPNHKYEKIHPTFLPYCISPEYIQALPISENCDSWSIGVLTYLLLCGNLPFNSSQEISIYEEIETGLVDFEYTNSDIWQKISLDAKNFILDCLQPDQTIRKKPQELLQHNWFKQMENLSDNSQILTPLNNTLTNLKTTYLRLQIIEITQHYYLMYKNTLEENEQILRYLRGLDKNKTRDLSINDFQTALSQVLNSVQVHKIIENIQKFDFLDSNNKVYYSLWSNQSYMKQKKKQHLQLIQNLKDIRNNSQNLELIEQNKIYLFRKELKQIMGSKLYHEFEENHFTELLRSGMPLPYLEFEDYLKNYAEQKANKTDELNSALLQQQPLEIPQNTLCSCTLI</sequence>
<keyword evidence="8" id="KW-1185">Reference proteome</keyword>
<dbReference type="InterPro" id="IPR018247">
    <property type="entry name" value="EF_Hand_1_Ca_BS"/>
</dbReference>
<dbReference type="GO" id="GO:0005524">
    <property type="term" value="F:ATP binding"/>
    <property type="evidence" value="ECO:0007669"/>
    <property type="project" value="UniProtKB-KW"/>
</dbReference>
<dbReference type="InterPro" id="IPR050205">
    <property type="entry name" value="CDPK_Ser/Thr_kinases"/>
</dbReference>
<dbReference type="InterPro" id="IPR000719">
    <property type="entry name" value="Prot_kinase_dom"/>
</dbReference>
<proteinExistence type="predicted"/>
<evidence type="ECO:0000256" key="5">
    <source>
        <dbReference type="ARBA" id="ARBA00022840"/>
    </source>
</evidence>
<dbReference type="GO" id="GO:0004674">
    <property type="term" value="F:protein serine/threonine kinase activity"/>
    <property type="evidence" value="ECO:0007669"/>
    <property type="project" value="UniProtKB-KW"/>
</dbReference>
<gene>
    <name evidence="7" type="ORF">PPERSA_06462</name>
</gene>
<keyword evidence="1" id="KW-0723">Serine/threonine-protein kinase</keyword>
<dbReference type="EMBL" id="LDAU01000110">
    <property type="protein sequence ID" value="KRX04828.1"/>
    <property type="molecule type" value="Genomic_DNA"/>
</dbReference>
<evidence type="ECO:0000313" key="7">
    <source>
        <dbReference type="EMBL" id="KRX04828.1"/>
    </source>
</evidence>
<evidence type="ECO:0000256" key="2">
    <source>
        <dbReference type="ARBA" id="ARBA00022679"/>
    </source>
</evidence>
<dbReference type="PROSITE" id="PS50011">
    <property type="entry name" value="PROTEIN_KINASE_DOM"/>
    <property type="match status" value="1"/>
</dbReference>
<evidence type="ECO:0000256" key="3">
    <source>
        <dbReference type="ARBA" id="ARBA00022741"/>
    </source>
</evidence>
<dbReference type="SMART" id="SM00220">
    <property type="entry name" value="S_TKc"/>
    <property type="match status" value="1"/>
</dbReference>
<dbReference type="PROSITE" id="PS00018">
    <property type="entry name" value="EF_HAND_1"/>
    <property type="match status" value="1"/>
</dbReference>
<keyword evidence="4 7" id="KW-0418">Kinase</keyword>
<keyword evidence="2" id="KW-0808">Transferase</keyword>
<name>A0A0V0QRL1_PSEPJ</name>
<feature type="domain" description="Protein kinase" evidence="6">
    <location>
        <begin position="24"/>
        <end position="302"/>
    </location>
</feature>
<dbReference type="Proteomes" id="UP000054937">
    <property type="component" value="Unassembled WGS sequence"/>
</dbReference>
<evidence type="ECO:0000256" key="1">
    <source>
        <dbReference type="ARBA" id="ARBA00022527"/>
    </source>
</evidence>